<dbReference type="RefSeq" id="XP_002765527.1">
    <property type="nucleotide sequence ID" value="XM_002765481.1"/>
</dbReference>
<organism evidence="2">
    <name type="scientific">Perkinsus marinus (strain ATCC 50983 / TXsc)</name>
    <dbReference type="NCBI Taxonomy" id="423536"/>
    <lineage>
        <taxon>Eukaryota</taxon>
        <taxon>Sar</taxon>
        <taxon>Alveolata</taxon>
        <taxon>Perkinsozoa</taxon>
        <taxon>Perkinsea</taxon>
        <taxon>Perkinsida</taxon>
        <taxon>Perkinsidae</taxon>
        <taxon>Perkinsus</taxon>
    </lineage>
</organism>
<proteinExistence type="predicted"/>
<evidence type="ECO:0000313" key="2">
    <source>
        <dbReference type="Proteomes" id="UP000007800"/>
    </source>
</evidence>
<dbReference type="InParanoid" id="C5LYK6"/>
<evidence type="ECO:0000313" key="1">
    <source>
        <dbReference type="EMBL" id="EEQ98244.1"/>
    </source>
</evidence>
<sequence>MVNHTIGKSTQSSERRSLRMLVVKEVPDNCLPPNQRRDYCVFILDSYKVNGGTSLAFNKAADLRTIDLEVGALLGSNLTPIDVGVWASGTTTC</sequence>
<accession>C5LYK6</accession>
<name>C5LYK6_PERM5</name>
<reference evidence="1 2" key="1">
    <citation type="submission" date="2008-07" db="EMBL/GenBank/DDBJ databases">
        <authorList>
            <person name="El-Sayed N."/>
            <person name="Caler E."/>
            <person name="Inman J."/>
            <person name="Amedeo P."/>
            <person name="Hass B."/>
            <person name="Wortman J."/>
        </authorList>
    </citation>
    <scope>NUCLEOTIDE SEQUENCE [LARGE SCALE GENOMIC DNA]</scope>
    <source>
        <strain evidence="2">ATCC 50983 / TXsc</strain>
    </source>
</reference>
<keyword evidence="2" id="KW-1185">Reference proteome</keyword>
<dbReference type="Proteomes" id="UP000007800">
    <property type="component" value="Unassembled WGS sequence"/>
</dbReference>
<protein>
    <submittedName>
        <fullName evidence="1">Uncharacterized protein</fullName>
    </submittedName>
</protein>
<dbReference type="GeneID" id="9040686"/>
<gene>
    <name evidence="1" type="ORF">Pmar_PMAR002063</name>
</gene>
<dbReference type="AlphaFoldDB" id="C5LYK6"/>
<dbReference type="EMBL" id="GG686808">
    <property type="protein sequence ID" value="EEQ98244.1"/>
    <property type="molecule type" value="Genomic_DNA"/>
</dbReference>